<keyword evidence="2" id="KW-0238">DNA-binding</keyword>
<evidence type="ECO:0000256" key="1">
    <source>
        <dbReference type="ARBA" id="ARBA00023015"/>
    </source>
</evidence>
<sequence>MCGGGFARNAVDEAAAAYGLTPRERDVLALLLQGRDGMAIHRLLGISYNTVKTHLKHIYGKCGVASRQQLVSLVHGDSGLLSA</sequence>
<dbReference type="Proteomes" id="UP000236488">
    <property type="component" value="Unassembled WGS sequence"/>
</dbReference>
<accession>A0A2K2U5T4</accession>
<protein>
    <submittedName>
        <fullName evidence="5">Helix-turn-helix transcriptional regulator</fullName>
    </submittedName>
</protein>
<name>A0A2K2U5T4_9ACTN</name>
<dbReference type="CDD" id="cd06170">
    <property type="entry name" value="LuxR_C_like"/>
    <property type="match status" value="1"/>
</dbReference>
<gene>
    <name evidence="5" type="ORF">C2L80_05780</name>
</gene>
<dbReference type="PANTHER" id="PTHR44688">
    <property type="entry name" value="DNA-BINDING TRANSCRIPTIONAL ACTIVATOR DEVR_DOSR"/>
    <property type="match status" value="1"/>
</dbReference>
<dbReference type="PANTHER" id="PTHR44688:SF16">
    <property type="entry name" value="DNA-BINDING TRANSCRIPTIONAL ACTIVATOR DEVR_DOSR"/>
    <property type="match status" value="1"/>
</dbReference>
<dbReference type="PROSITE" id="PS50043">
    <property type="entry name" value="HTH_LUXR_2"/>
    <property type="match status" value="1"/>
</dbReference>
<dbReference type="InterPro" id="IPR016032">
    <property type="entry name" value="Sig_transdc_resp-reg_C-effctor"/>
</dbReference>
<keyword evidence="1" id="KW-0805">Transcription regulation</keyword>
<dbReference type="SUPFAM" id="SSF46894">
    <property type="entry name" value="C-terminal effector domain of the bipartite response regulators"/>
    <property type="match status" value="1"/>
</dbReference>
<dbReference type="GO" id="GO:0006355">
    <property type="term" value="P:regulation of DNA-templated transcription"/>
    <property type="evidence" value="ECO:0007669"/>
    <property type="project" value="InterPro"/>
</dbReference>
<organism evidence="5 6">
    <name type="scientific">Rubneribacter badeniensis</name>
    <dbReference type="NCBI Taxonomy" id="2070688"/>
    <lineage>
        <taxon>Bacteria</taxon>
        <taxon>Bacillati</taxon>
        <taxon>Actinomycetota</taxon>
        <taxon>Coriobacteriia</taxon>
        <taxon>Eggerthellales</taxon>
        <taxon>Eggerthellaceae</taxon>
        <taxon>Rubneribacter</taxon>
    </lineage>
</organism>
<dbReference type="InterPro" id="IPR000792">
    <property type="entry name" value="Tscrpt_reg_LuxR_C"/>
</dbReference>
<evidence type="ECO:0000256" key="3">
    <source>
        <dbReference type="ARBA" id="ARBA00023163"/>
    </source>
</evidence>
<evidence type="ECO:0000313" key="6">
    <source>
        <dbReference type="Proteomes" id="UP000236488"/>
    </source>
</evidence>
<comment type="caution">
    <text evidence="5">The sequence shown here is derived from an EMBL/GenBank/DDBJ whole genome shotgun (WGS) entry which is preliminary data.</text>
</comment>
<keyword evidence="3" id="KW-0804">Transcription</keyword>
<reference evidence="5 6" key="1">
    <citation type="journal article" date="2018" name="Int. J. Syst. Evol. Microbiol.">
        <title>Rubneribacter badeniensis gen. nov., sp. nov. and Enteroscipio rubneri gen. nov., sp. nov., new members of the Eggerthellaceae isolated from human faeces.</title>
        <authorList>
            <person name="Danylec N."/>
            <person name="Gobl A."/>
            <person name="Stoll D.A."/>
            <person name="Hetzer B."/>
            <person name="Kulling S.E."/>
            <person name="Huch M."/>
        </authorList>
    </citation>
    <scope>NUCLEOTIDE SEQUENCE [LARGE SCALE GENOMIC DNA]</scope>
    <source>
        <strain evidence="5 6">ResAG-85</strain>
    </source>
</reference>
<keyword evidence="6" id="KW-1185">Reference proteome</keyword>
<dbReference type="AlphaFoldDB" id="A0A2K2U5T4"/>
<dbReference type="PRINTS" id="PR00038">
    <property type="entry name" value="HTHLUXR"/>
</dbReference>
<feature type="domain" description="HTH luxR-type" evidence="4">
    <location>
        <begin position="13"/>
        <end position="78"/>
    </location>
</feature>
<evidence type="ECO:0000256" key="2">
    <source>
        <dbReference type="ARBA" id="ARBA00023125"/>
    </source>
</evidence>
<evidence type="ECO:0000259" key="4">
    <source>
        <dbReference type="PROSITE" id="PS50043"/>
    </source>
</evidence>
<dbReference type="GO" id="GO:0003677">
    <property type="term" value="F:DNA binding"/>
    <property type="evidence" value="ECO:0007669"/>
    <property type="project" value="UniProtKB-KW"/>
</dbReference>
<dbReference type="Gene3D" id="1.10.10.10">
    <property type="entry name" value="Winged helix-like DNA-binding domain superfamily/Winged helix DNA-binding domain"/>
    <property type="match status" value="1"/>
</dbReference>
<dbReference type="InterPro" id="IPR036388">
    <property type="entry name" value="WH-like_DNA-bd_sf"/>
</dbReference>
<proteinExistence type="predicted"/>
<evidence type="ECO:0000313" key="5">
    <source>
        <dbReference type="EMBL" id="PNV65592.1"/>
    </source>
</evidence>
<dbReference type="SMART" id="SM00421">
    <property type="entry name" value="HTH_LUXR"/>
    <property type="match status" value="1"/>
</dbReference>
<dbReference type="Pfam" id="PF00196">
    <property type="entry name" value="GerE"/>
    <property type="match status" value="1"/>
</dbReference>
<dbReference type="EMBL" id="PPEL01000024">
    <property type="protein sequence ID" value="PNV65592.1"/>
    <property type="molecule type" value="Genomic_DNA"/>
</dbReference>